<dbReference type="EMBL" id="BSTJ01000011">
    <property type="protein sequence ID" value="GLY79197.1"/>
    <property type="molecule type" value="Genomic_DNA"/>
</dbReference>
<reference evidence="2" key="1">
    <citation type="submission" date="2023-03" db="EMBL/GenBank/DDBJ databases">
        <title>Actinoallomurus iriomotensis NBRC 103681.</title>
        <authorList>
            <person name="Ichikawa N."/>
            <person name="Sato H."/>
            <person name="Tonouchi N."/>
        </authorList>
    </citation>
    <scope>NUCLEOTIDE SEQUENCE</scope>
    <source>
        <strain evidence="2">NBRC 103681</strain>
    </source>
</reference>
<protein>
    <recommendedName>
        <fullName evidence="1">Knr4/Smi1-like domain-containing protein</fullName>
    </recommendedName>
</protein>
<accession>A0A9W6RS65</accession>
<gene>
    <name evidence="2" type="ORF">Airi01_074640</name>
</gene>
<comment type="caution">
    <text evidence="2">The sequence shown here is derived from an EMBL/GenBank/DDBJ whole genome shotgun (WGS) entry which is preliminary data.</text>
</comment>
<proteinExistence type="predicted"/>
<organism evidence="2 3">
    <name type="scientific">Actinoallomurus iriomotensis</name>
    <dbReference type="NCBI Taxonomy" id="478107"/>
    <lineage>
        <taxon>Bacteria</taxon>
        <taxon>Bacillati</taxon>
        <taxon>Actinomycetota</taxon>
        <taxon>Actinomycetes</taxon>
        <taxon>Streptosporangiales</taxon>
        <taxon>Thermomonosporaceae</taxon>
        <taxon>Actinoallomurus</taxon>
    </lineage>
</organism>
<dbReference type="Pfam" id="PF09346">
    <property type="entry name" value="SMI1_KNR4"/>
    <property type="match status" value="1"/>
</dbReference>
<dbReference type="Proteomes" id="UP001165135">
    <property type="component" value="Unassembled WGS sequence"/>
</dbReference>
<name>A0A9W6RS65_9ACTN</name>
<dbReference type="SUPFAM" id="SSF160631">
    <property type="entry name" value="SMI1/KNR4-like"/>
    <property type="match status" value="1"/>
</dbReference>
<evidence type="ECO:0000313" key="2">
    <source>
        <dbReference type="EMBL" id="GLY79197.1"/>
    </source>
</evidence>
<dbReference type="InterPro" id="IPR037883">
    <property type="entry name" value="Knr4/Smi1-like_sf"/>
</dbReference>
<evidence type="ECO:0000313" key="3">
    <source>
        <dbReference type="Proteomes" id="UP001165135"/>
    </source>
</evidence>
<feature type="domain" description="Knr4/Smi1-like" evidence="1">
    <location>
        <begin position="63"/>
        <end position="188"/>
    </location>
</feature>
<dbReference type="AlphaFoldDB" id="A0A9W6RS65"/>
<evidence type="ECO:0000259" key="1">
    <source>
        <dbReference type="SMART" id="SM00860"/>
    </source>
</evidence>
<dbReference type="Gene3D" id="3.40.1580.10">
    <property type="entry name" value="SMI1/KNR4-like"/>
    <property type="match status" value="1"/>
</dbReference>
<dbReference type="InterPro" id="IPR018958">
    <property type="entry name" value="Knr4/Smi1-like_dom"/>
</dbReference>
<dbReference type="SMART" id="SM00860">
    <property type="entry name" value="SMI1_KNR4"/>
    <property type="match status" value="1"/>
</dbReference>
<sequence>MLGFVNLRVFGLTVVREMSYAVGRMPGMEWRPWLTRWSDEWVRSADAEPDPELARTRWLGFGPAAEDAVAAAEERIGMRLPPSYREFLLTTDGWRDAGIFVWRMRDTSDIGWLRDIEPYWADSWAELCDDDRQEGTCLSRGLLISRDADAGILFLDPGDAGADGEWAAYSLFSWRAAPPERFPSFFALMEDLYAQFHRMRKPDGEVRDAWDATVEQARLDALAGRIDGVEETLAKAEEFGSDRATALRAQLQLFLDRPAGQSLGRLVSPHFMLDGFVTDPLFTEEFLPLLFAQHAENTSPNTNSVLQSAMIADRPDFHLLVGEYQARLRRGEPHMTYGNPEFDALVRAAVDEHGDDPDALWQDVEAAFAHWRPRSADHIAPVALLADPAVAAALTPERRRALISRPRGDHQ</sequence>